<dbReference type="Gene3D" id="2.60.40.1630">
    <property type="entry name" value="bacillus anthracis domain"/>
    <property type="match status" value="1"/>
</dbReference>
<evidence type="ECO:0000313" key="5">
    <source>
        <dbReference type="Proteomes" id="UP000256520"/>
    </source>
</evidence>
<dbReference type="AlphaFoldDB" id="A0A3D8PGD1"/>
<organism evidence="4 5">
    <name type="scientific">Oceanobacillus chungangensis</name>
    <dbReference type="NCBI Taxonomy" id="1229152"/>
    <lineage>
        <taxon>Bacteria</taxon>
        <taxon>Bacillati</taxon>
        <taxon>Bacillota</taxon>
        <taxon>Bacilli</taxon>
        <taxon>Bacillales</taxon>
        <taxon>Bacillaceae</taxon>
        <taxon>Oceanobacillus</taxon>
    </lineage>
</organism>
<keyword evidence="1" id="KW-0812">Transmembrane</keyword>
<feature type="domain" description="DUF5643" evidence="3">
    <location>
        <begin position="223"/>
        <end position="333"/>
    </location>
</feature>
<comment type="caution">
    <text evidence="4">The sequence shown here is derived from an EMBL/GenBank/DDBJ whole genome shotgun (WGS) entry which is preliminary data.</text>
</comment>
<keyword evidence="5" id="KW-1185">Reference proteome</keyword>
<sequence length="363" mass="41047">MKDIYELFNGIEVDTNVKEMSSVSDIEKKKIFKELNHRIGKAKKQSKWKRALSVAIVTFGIITPAIVGLSFTAYAEDIPFLGNIFNFFSSDGSYEGYDENAEKLDLVQESNGIKISINDTVFDGKTLYITYMIETDKDLGDSPSVNSTPVYGDSGLTGSENISRIEEGKYISVMETEHYYSNDLDEVDVNWNIESVSTEANNNGTVYDGNWNFQFKVKAVETQYVALNETIEKGGMTFTADNIAITPMSFILSYQHVATYDIINNWDNQFVEVEVKDDLGNSYKSLSVSGYGNPKFSKNWTATYNKLYPNATKLILTPIIELSDNETIGYYKNGEQIKANYRTMESEADYEEIRLEDITVELK</sequence>
<accession>A0A3D8PGD1</accession>
<dbReference type="Gene3D" id="2.60.40.1640">
    <property type="entry name" value="Conserved domain protein"/>
    <property type="match status" value="1"/>
</dbReference>
<keyword evidence="1" id="KW-0472">Membrane</keyword>
<protein>
    <recommendedName>
        <fullName evidence="6">DUF4179 domain-containing protein</fullName>
    </recommendedName>
</protein>
<evidence type="ECO:0000259" key="3">
    <source>
        <dbReference type="Pfam" id="PF18705"/>
    </source>
</evidence>
<keyword evidence="1" id="KW-1133">Transmembrane helix</keyword>
<dbReference type="Pfam" id="PF13786">
    <property type="entry name" value="DUF4179"/>
    <property type="match status" value="1"/>
</dbReference>
<name>A0A3D8PGD1_9BACI</name>
<evidence type="ECO:0000259" key="2">
    <source>
        <dbReference type="Pfam" id="PF13786"/>
    </source>
</evidence>
<proteinExistence type="predicted"/>
<evidence type="ECO:0008006" key="6">
    <source>
        <dbReference type="Google" id="ProtNLM"/>
    </source>
</evidence>
<dbReference type="InterPro" id="IPR040680">
    <property type="entry name" value="DUF5643"/>
</dbReference>
<evidence type="ECO:0000313" key="4">
    <source>
        <dbReference type="EMBL" id="RDW15150.1"/>
    </source>
</evidence>
<dbReference type="InterPro" id="IPR025436">
    <property type="entry name" value="DUF4179"/>
</dbReference>
<dbReference type="RefSeq" id="WP_115751339.1">
    <property type="nucleotide sequence ID" value="NZ_PIOD01000026.1"/>
</dbReference>
<feature type="transmembrane region" description="Helical" evidence="1">
    <location>
        <begin position="51"/>
        <end position="75"/>
    </location>
</feature>
<gene>
    <name evidence="4" type="ORF">CWR45_18480</name>
</gene>
<dbReference type="Pfam" id="PF18705">
    <property type="entry name" value="DUF5643"/>
    <property type="match status" value="1"/>
</dbReference>
<dbReference type="EMBL" id="PIOD01000026">
    <property type="protein sequence ID" value="RDW15150.1"/>
    <property type="molecule type" value="Genomic_DNA"/>
</dbReference>
<evidence type="ECO:0000256" key="1">
    <source>
        <dbReference type="SAM" id="Phobius"/>
    </source>
</evidence>
<dbReference type="Proteomes" id="UP000256520">
    <property type="component" value="Unassembled WGS sequence"/>
</dbReference>
<reference evidence="5" key="1">
    <citation type="submission" date="2017-11" db="EMBL/GenBank/DDBJ databases">
        <authorList>
            <person name="Zhu W."/>
        </authorList>
    </citation>
    <scope>NUCLEOTIDE SEQUENCE [LARGE SCALE GENOMIC DNA]</scope>
    <source>
        <strain evidence="5">CAU 1051</strain>
    </source>
</reference>
<feature type="domain" description="DUF4179" evidence="2">
    <location>
        <begin position="43"/>
        <end position="134"/>
    </location>
</feature>
<dbReference type="OrthoDB" id="2541898at2"/>